<accession>A0AAD9D2C1</accession>
<dbReference type="AlphaFoldDB" id="A0AAD9D2C1"/>
<dbReference type="GO" id="GO:0006888">
    <property type="term" value="P:endoplasmic reticulum to Golgi vesicle-mediated transport"/>
    <property type="evidence" value="ECO:0007669"/>
    <property type="project" value="TreeGrafter"/>
</dbReference>
<evidence type="ECO:0000313" key="4">
    <source>
        <dbReference type="EMBL" id="KAK1923706.1"/>
    </source>
</evidence>
<feature type="domain" description="STEEP1" evidence="3">
    <location>
        <begin position="21"/>
        <end position="137"/>
    </location>
</feature>
<organism evidence="4 5">
    <name type="scientific">Papiliotrema laurentii</name>
    <name type="common">Cryptococcus laurentii</name>
    <dbReference type="NCBI Taxonomy" id="5418"/>
    <lineage>
        <taxon>Eukaryota</taxon>
        <taxon>Fungi</taxon>
        <taxon>Dikarya</taxon>
        <taxon>Basidiomycota</taxon>
        <taxon>Agaricomycotina</taxon>
        <taxon>Tremellomycetes</taxon>
        <taxon>Tremellales</taxon>
        <taxon>Rhynchogastremaceae</taxon>
        <taxon>Papiliotrema</taxon>
    </lineage>
</organism>
<dbReference type="InterPro" id="IPR057965">
    <property type="entry name" value="STEEP1_dom"/>
</dbReference>
<dbReference type="EMBL" id="JAODAN010000006">
    <property type="protein sequence ID" value="KAK1923706.1"/>
    <property type="molecule type" value="Genomic_DNA"/>
</dbReference>
<reference evidence="4" key="1">
    <citation type="submission" date="2023-02" db="EMBL/GenBank/DDBJ databases">
        <title>Identification and recombinant expression of a fungal hydrolase from Papiliotrema laurentii that hydrolyzes apple cutin and clears colloidal polyester polyurethane.</title>
        <authorList>
            <consortium name="DOE Joint Genome Institute"/>
            <person name="Roman V.A."/>
            <person name="Bojanowski C."/>
            <person name="Crable B.R."/>
            <person name="Wagner D.N."/>
            <person name="Hung C.S."/>
            <person name="Nadeau L.J."/>
            <person name="Schratz L."/>
            <person name="Haridas S."/>
            <person name="Pangilinan J."/>
            <person name="Lipzen A."/>
            <person name="Na H."/>
            <person name="Yan M."/>
            <person name="Ng V."/>
            <person name="Grigoriev I.V."/>
            <person name="Spatafora J.W."/>
            <person name="Barlow D."/>
            <person name="Biffinger J."/>
            <person name="Kelley-Loughnane N."/>
            <person name="Varaljay V.A."/>
            <person name="Crookes-Goodson W.J."/>
        </authorList>
    </citation>
    <scope>NUCLEOTIDE SEQUENCE</scope>
    <source>
        <strain evidence="4">5307AH</strain>
    </source>
</reference>
<dbReference type="PANTHER" id="PTHR46355">
    <property type="entry name" value="UPF0428 PROTEIN CXORF56"/>
    <property type="match status" value="1"/>
</dbReference>
<protein>
    <recommendedName>
        <fullName evidence="3">STEEP1 domain-containing protein</fullName>
    </recommendedName>
</protein>
<proteinExistence type="inferred from homology"/>
<comment type="similarity">
    <text evidence="1">Belongs to the STEEP1 family.</text>
</comment>
<dbReference type="GO" id="GO:0005737">
    <property type="term" value="C:cytoplasm"/>
    <property type="evidence" value="ECO:0007669"/>
    <property type="project" value="GOC"/>
</dbReference>
<sequence length="232" mass="25435">MPKVVSRFVVSSSEQSTATKSSRAVLRSYYCLCGDFVLVIQGKLHRLPRRRSDGSYIVRSKDAPKAPARKFKLNAQAGDRYLLQRKDSDKMEIRQPFVCGRCNLTVAYQTTPPPAGSGPFLYILKGSMTELQGRSPDDAFEGEEAVFEEDDLANELFDPIDPENIPEHMRSARVETQNDLAPPPPVQAESGQPDVPDLPHPSAGQPIGKDDTPEKVPQPSQAGNTETPDASA</sequence>
<evidence type="ECO:0000256" key="2">
    <source>
        <dbReference type="SAM" id="MobiDB-lite"/>
    </source>
</evidence>
<feature type="compositionally biased region" description="Polar residues" evidence="2">
    <location>
        <begin position="218"/>
        <end position="232"/>
    </location>
</feature>
<dbReference type="Pfam" id="PF25809">
    <property type="entry name" value="STEEP1"/>
    <property type="match status" value="1"/>
</dbReference>
<dbReference type="GO" id="GO:0090158">
    <property type="term" value="P:endoplasmic reticulum membrane organization"/>
    <property type="evidence" value="ECO:0007669"/>
    <property type="project" value="TreeGrafter"/>
</dbReference>
<feature type="region of interest" description="Disordered" evidence="2">
    <location>
        <begin position="170"/>
        <end position="232"/>
    </location>
</feature>
<evidence type="ECO:0000313" key="5">
    <source>
        <dbReference type="Proteomes" id="UP001182556"/>
    </source>
</evidence>
<dbReference type="PANTHER" id="PTHR46355:SF1">
    <property type="entry name" value="STING ER EXIT PROTEIN"/>
    <property type="match status" value="1"/>
</dbReference>
<name>A0AAD9D2C1_PAPLA</name>
<comment type="caution">
    <text evidence="4">The sequence shown here is derived from an EMBL/GenBank/DDBJ whole genome shotgun (WGS) entry which is preliminary data.</text>
</comment>
<evidence type="ECO:0000256" key="1">
    <source>
        <dbReference type="ARBA" id="ARBA00024205"/>
    </source>
</evidence>
<dbReference type="InterPro" id="IPR029704">
    <property type="entry name" value="STEEP-like"/>
</dbReference>
<keyword evidence="5" id="KW-1185">Reference proteome</keyword>
<evidence type="ECO:0000259" key="3">
    <source>
        <dbReference type="Pfam" id="PF25809"/>
    </source>
</evidence>
<gene>
    <name evidence="4" type="ORF">DB88DRAFT_528729</name>
</gene>
<dbReference type="Proteomes" id="UP001182556">
    <property type="component" value="Unassembled WGS sequence"/>
</dbReference>